<name>A0A5J6WXX9_9GAMM</name>
<reference evidence="3 4" key="1">
    <citation type="submission" date="2019-05" db="EMBL/GenBank/DDBJ databases">
        <title>OXA-830, a novel chromosomally encoded expanded-spectrum class D beta-lactamase in Aeromonas simiae.</title>
        <authorList>
            <person name="Zhou W."/>
            <person name="Chen Q."/>
        </authorList>
    </citation>
    <scope>NUCLEOTIDE SEQUENCE [LARGE SCALE GENOMIC DNA]</scope>
    <source>
        <strain evidence="3 4">A6</strain>
    </source>
</reference>
<dbReference type="CDD" id="cd08497">
    <property type="entry name" value="MbnE-like"/>
    <property type="match status" value="1"/>
</dbReference>
<dbReference type="PANTHER" id="PTHR30290">
    <property type="entry name" value="PERIPLASMIC BINDING COMPONENT OF ABC TRANSPORTER"/>
    <property type="match status" value="1"/>
</dbReference>
<dbReference type="PIRSF" id="PIRSF002741">
    <property type="entry name" value="MppA"/>
    <property type="match status" value="1"/>
</dbReference>
<accession>A0A5J6WXX9</accession>
<dbReference type="Proteomes" id="UP000594034">
    <property type="component" value="Chromosome"/>
</dbReference>
<keyword evidence="1" id="KW-0732">Signal</keyword>
<sequence length="608" mass="68703">MNNKIKWIGGLMLLVNGTLVWADALPDGLIWETNDTDPVFASPQAKQGGTLNLYVDSFPLTFRTVGPDSNGSFRSFILDNQLRLISFHPNTGNPIPALATHWAIAPDNQTVYFKLDPRAKWSDGQPVVAEDYTFGYEMMRSPHIKGPWFNNYYTTEVVEVSKVDAHTIKVKAGSAKGKLDLLNTTELWPQPKHFYKLGPNWVKQYNWAIVPTTGPYVISEVKKGKSVTFSRQKAWWAKDDRFFKHRFNVDTVHIKVIRDQNIAFRHFLKGELDSFEMVQPTWWHEKAKGPEFDKGYIQKVMAYTDTKQGGQGLHLNTAVPKLADLNVRLGIEHAINMDKMIATVLRGDYVRATTFGSGFGPFTEMTLPERGYDVQKARDYFAKAGYTKQGPDGILQNAKGERLTLAVTFTVSEHAKRLSFLKEEAKKAGLDLELNLVDGATGFKAMLEKKHEAAWLGWGGGGLYPQYWESFHSDNANKPQTNNFFNVADKALDTLINAYGKEFDLGQRAELSRQIQQRIYDLAIFVPGYELNYVRAASWRYVMLPTVPATKSTPDLLYWPMDGYPHSSGGLLWIDEDKRQEVLADKRSGKALAPLTLIDKSWQRGQGG</sequence>
<dbReference type="Pfam" id="PF00496">
    <property type="entry name" value="SBP_bac_5"/>
    <property type="match status" value="1"/>
</dbReference>
<evidence type="ECO:0000313" key="4">
    <source>
        <dbReference type="Proteomes" id="UP000594034"/>
    </source>
</evidence>
<dbReference type="GO" id="GO:0043190">
    <property type="term" value="C:ATP-binding cassette (ABC) transporter complex"/>
    <property type="evidence" value="ECO:0007669"/>
    <property type="project" value="InterPro"/>
</dbReference>
<dbReference type="GO" id="GO:0030288">
    <property type="term" value="C:outer membrane-bounded periplasmic space"/>
    <property type="evidence" value="ECO:0007669"/>
    <property type="project" value="TreeGrafter"/>
</dbReference>
<dbReference type="GO" id="GO:1904680">
    <property type="term" value="F:peptide transmembrane transporter activity"/>
    <property type="evidence" value="ECO:0007669"/>
    <property type="project" value="TreeGrafter"/>
</dbReference>
<dbReference type="InterPro" id="IPR030678">
    <property type="entry name" value="Peptide/Ni-bd"/>
</dbReference>
<dbReference type="SUPFAM" id="SSF53850">
    <property type="entry name" value="Periplasmic binding protein-like II"/>
    <property type="match status" value="1"/>
</dbReference>
<evidence type="ECO:0000259" key="2">
    <source>
        <dbReference type="Pfam" id="PF00496"/>
    </source>
</evidence>
<protein>
    <submittedName>
        <fullName evidence="3">ABC transporter substrate-binding protein</fullName>
    </submittedName>
</protein>
<evidence type="ECO:0000256" key="1">
    <source>
        <dbReference type="ARBA" id="ARBA00022729"/>
    </source>
</evidence>
<evidence type="ECO:0000313" key="3">
    <source>
        <dbReference type="EMBL" id="QFI55530.1"/>
    </source>
</evidence>
<keyword evidence="4" id="KW-1185">Reference proteome</keyword>
<dbReference type="InterPro" id="IPR000914">
    <property type="entry name" value="SBP_5_dom"/>
</dbReference>
<feature type="domain" description="Solute-binding protein family 5" evidence="2">
    <location>
        <begin position="94"/>
        <end position="466"/>
    </location>
</feature>
<dbReference type="AlphaFoldDB" id="A0A5J6WXX9"/>
<organism evidence="3 4">
    <name type="scientific">Aeromonas simiae</name>
    <dbReference type="NCBI Taxonomy" id="218936"/>
    <lineage>
        <taxon>Bacteria</taxon>
        <taxon>Pseudomonadati</taxon>
        <taxon>Pseudomonadota</taxon>
        <taxon>Gammaproteobacteria</taxon>
        <taxon>Aeromonadales</taxon>
        <taxon>Aeromonadaceae</taxon>
        <taxon>Aeromonas</taxon>
    </lineage>
</organism>
<dbReference type="Gene3D" id="3.10.105.10">
    <property type="entry name" value="Dipeptide-binding Protein, Domain 3"/>
    <property type="match status" value="1"/>
</dbReference>
<dbReference type="Gene3D" id="3.40.190.10">
    <property type="entry name" value="Periplasmic binding protein-like II"/>
    <property type="match status" value="1"/>
</dbReference>
<proteinExistence type="predicted"/>
<gene>
    <name evidence="3" type="ORF">FE240_13035</name>
</gene>
<dbReference type="GO" id="GO:0015833">
    <property type="term" value="P:peptide transport"/>
    <property type="evidence" value="ECO:0007669"/>
    <property type="project" value="TreeGrafter"/>
</dbReference>
<dbReference type="KEGG" id="asim:FE240_13035"/>
<dbReference type="RefSeq" id="WP_193001505.1">
    <property type="nucleotide sequence ID" value="NZ_CP040449.1"/>
</dbReference>
<dbReference type="GO" id="GO:0042884">
    <property type="term" value="P:microcin transport"/>
    <property type="evidence" value="ECO:0007669"/>
    <property type="project" value="TreeGrafter"/>
</dbReference>
<dbReference type="PANTHER" id="PTHR30290:SF64">
    <property type="entry name" value="ABC TRANSPORTER PERIPLASMIC BINDING PROTEIN"/>
    <property type="match status" value="1"/>
</dbReference>
<dbReference type="InterPro" id="IPR039424">
    <property type="entry name" value="SBP_5"/>
</dbReference>
<dbReference type="EMBL" id="CP040449">
    <property type="protein sequence ID" value="QFI55530.1"/>
    <property type="molecule type" value="Genomic_DNA"/>
</dbReference>